<protein>
    <submittedName>
        <fullName evidence="2">MFS transporter</fullName>
    </submittedName>
</protein>
<dbReference type="Gene3D" id="1.20.1250.20">
    <property type="entry name" value="MFS general substrate transporter like domains"/>
    <property type="match status" value="1"/>
</dbReference>
<dbReference type="RefSeq" id="WP_369228540.1">
    <property type="nucleotide sequence ID" value="NZ_CP163442.1"/>
</dbReference>
<dbReference type="Pfam" id="PF07690">
    <property type="entry name" value="MFS_1"/>
    <property type="match status" value="1"/>
</dbReference>
<dbReference type="SUPFAM" id="SSF103473">
    <property type="entry name" value="MFS general substrate transporter"/>
    <property type="match status" value="1"/>
</dbReference>
<feature type="transmembrane region" description="Helical" evidence="1">
    <location>
        <begin position="45"/>
        <end position="69"/>
    </location>
</feature>
<gene>
    <name evidence="2" type="ORF">AB5J52_48730</name>
</gene>
<accession>A0AB39R8G6</accession>
<feature type="transmembrane region" description="Helical" evidence="1">
    <location>
        <begin position="340"/>
        <end position="359"/>
    </location>
</feature>
<feature type="transmembrane region" description="Helical" evidence="1">
    <location>
        <begin position="221"/>
        <end position="240"/>
    </location>
</feature>
<dbReference type="GO" id="GO:0022857">
    <property type="term" value="F:transmembrane transporter activity"/>
    <property type="evidence" value="ECO:0007669"/>
    <property type="project" value="InterPro"/>
</dbReference>
<feature type="transmembrane region" description="Helical" evidence="1">
    <location>
        <begin position="252"/>
        <end position="272"/>
    </location>
</feature>
<proteinExistence type="predicted"/>
<reference evidence="2" key="1">
    <citation type="submission" date="2024-07" db="EMBL/GenBank/DDBJ databases">
        <authorList>
            <person name="Yu S.T."/>
        </authorList>
    </citation>
    <scope>NUCLEOTIDE SEQUENCE</scope>
    <source>
        <strain evidence="2">R39</strain>
        <plasmid evidence="2">unnamed1</plasmid>
    </source>
</reference>
<evidence type="ECO:0000313" key="2">
    <source>
        <dbReference type="EMBL" id="XDQ50015.1"/>
    </source>
</evidence>
<keyword evidence="2" id="KW-0614">Plasmid</keyword>
<geneLocation type="plasmid" evidence="2">
    <name>unnamed1</name>
</geneLocation>
<organism evidence="2">
    <name type="scientific">Streptomyces sp. R39</name>
    <dbReference type="NCBI Taxonomy" id="3238631"/>
    <lineage>
        <taxon>Bacteria</taxon>
        <taxon>Bacillati</taxon>
        <taxon>Actinomycetota</taxon>
        <taxon>Actinomycetes</taxon>
        <taxon>Kitasatosporales</taxon>
        <taxon>Streptomycetaceae</taxon>
        <taxon>Streptomyces</taxon>
    </lineage>
</organism>
<dbReference type="InterPro" id="IPR036259">
    <property type="entry name" value="MFS_trans_sf"/>
</dbReference>
<dbReference type="InterPro" id="IPR011701">
    <property type="entry name" value="MFS"/>
</dbReference>
<feature type="transmembrane region" description="Helical" evidence="1">
    <location>
        <begin position="167"/>
        <end position="192"/>
    </location>
</feature>
<feature type="transmembrane region" description="Helical" evidence="1">
    <location>
        <begin position="89"/>
        <end position="106"/>
    </location>
</feature>
<feature type="transmembrane region" description="Helical" evidence="1">
    <location>
        <begin position="279"/>
        <end position="300"/>
    </location>
</feature>
<dbReference type="PANTHER" id="PTHR23542:SF1">
    <property type="entry name" value="MAJOR FACILITATOR SUPERFAMILY (MFS) PROFILE DOMAIN-CONTAINING PROTEIN"/>
    <property type="match status" value="1"/>
</dbReference>
<name>A0AB39R8G6_9ACTN</name>
<keyword evidence="1" id="KW-0812">Transmembrane</keyword>
<dbReference type="AlphaFoldDB" id="A0AB39R8G6"/>
<evidence type="ECO:0000256" key="1">
    <source>
        <dbReference type="SAM" id="Phobius"/>
    </source>
</evidence>
<sequence length="402" mass="40237">MQPVSASLNAARCSVTYGAVLRVPHVARLLTSTLIGRLPSGMAPLAIVLVGLDGGYGTAGALAACYLLANAAGGPVLGRLVDRRGQTRVLTVSALIATAGFALILVNDSQVLGALIAGFARPPLDATQRSLFRPLMPDRDHEHVVLALDASAQELIYIAGPLTAAAVAWAASAQTALLATAAIGLVGTLLVVTSPPSRAWRPTPRAADWLGPLRSTGLRRLYAAMACAGVPMGAIVPVAVRMGDRLQAPGLAGLLPAALSVGAVIGGIVYGARTRTGPVYGHLLLLCAMWAAGWLPLMAATGPVTAVAACLVPGAAMAPLLSAAYILTAHSAPEGRATEAAALLVAALDIGCAAGTAAAAAPLGLLLLPVGGAAALLLLVAGPTGDRRSLPFSAPAQTREAP</sequence>
<dbReference type="PANTHER" id="PTHR23542">
    <property type="match status" value="1"/>
</dbReference>
<feature type="transmembrane region" description="Helical" evidence="1">
    <location>
        <begin position="365"/>
        <end position="382"/>
    </location>
</feature>
<keyword evidence="1" id="KW-1133">Transmembrane helix</keyword>
<dbReference type="EMBL" id="CP163442">
    <property type="protein sequence ID" value="XDQ50015.1"/>
    <property type="molecule type" value="Genomic_DNA"/>
</dbReference>
<keyword evidence="1" id="KW-0472">Membrane</keyword>
<feature type="transmembrane region" description="Helical" evidence="1">
    <location>
        <begin position="306"/>
        <end position="328"/>
    </location>
</feature>